<dbReference type="EMBL" id="MLFT02000011">
    <property type="protein sequence ID" value="PHT34296.1"/>
    <property type="molecule type" value="Genomic_DNA"/>
</dbReference>
<keyword evidence="1" id="KW-0732">Signal</keyword>
<evidence type="ECO:0000313" key="3">
    <source>
        <dbReference type="EMBL" id="PHT34296.1"/>
    </source>
</evidence>
<dbReference type="Pfam" id="PF04043">
    <property type="entry name" value="PMEI"/>
    <property type="match status" value="1"/>
</dbReference>
<feature type="chain" id="PRO_5013659837" description="Pectinesterase inhibitor domain-containing protein" evidence="1">
    <location>
        <begin position="30"/>
        <end position="175"/>
    </location>
</feature>
<dbReference type="Proteomes" id="UP000224567">
    <property type="component" value="Unassembled WGS sequence"/>
</dbReference>
<dbReference type="InterPro" id="IPR006501">
    <property type="entry name" value="Pectinesterase_inhib_dom"/>
</dbReference>
<reference evidence="3 4" key="1">
    <citation type="journal article" date="2017" name="Genome Biol.">
        <title>New reference genome sequences of hot pepper reveal the massive evolution of plant disease-resistance genes by retroduplication.</title>
        <authorList>
            <person name="Kim S."/>
            <person name="Park J."/>
            <person name="Yeom S.I."/>
            <person name="Kim Y.M."/>
            <person name="Seo E."/>
            <person name="Kim K.T."/>
            <person name="Kim M.S."/>
            <person name="Lee J.M."/>
            <person name="Cheong K."/>
            <person name="Shin H.S."/>
            <person name="Kim S.B."/>
            <person name="Han K."/>
            <person name="Lee J."/>
            <person name="Park M."/>
            <person name="Lee H.A."/>
            <person name="Lee H.Y."/>
            <person name="Lee Y."/>
            <person name="Oh S."/>
            <person name="Lee J.H."/>
            <person name="Choi E."/>
            <person name="Choi E."/>
            <person name="Lee S.E."/>
            <person name="Jeon J."/>
            <person name="Kim H."/>
            <person name="Choi G."/>
            <person name="Song H."/>
            <person name="Lee J."/>
            <person name="Lee S.C."/>
            <person name="Kwon J.K."/>
            <person name="Lee H.Y."/>
            <person name="Koo N."/>
            <person name="Hong Y."/>
            <person name="Kim R.W."/>
            <person name="Kang W.H."/>
            <person name="Huh J.H."/>
            <person name="Kang B.C."/>
            <person name="Yang T.J."/>
            <person name="Lee Y.H."/>
            <person name="Bennetzen J.L."/>
            <person name="Choi D."/>
        </authorList>
    </citation>
    <scope>NUCLEOTIDE SEQUENCE [LARGE SCALE GENOMIC DNA]</scope>
    <source>
        <strain evidence="4">cv. PBC81</strain>
    </source>
</reference>
<dbReference type="SUPFAM" id="SSF101148">
    <property type="entry name" value="Plant invertase/pectin methylesterase inhibitor"/>
    <property type="match status" value="1"/>
</dbReference>
<organism evidence="3 4">
    <name type="scientific">Capsicum baccatum</name>
    <name type="common">Peruvian pepper</name>
    <dbReference type="NCBI Taxonomy" id="33114"/>
    <lineage>
        <taxon>Eukaryota</taxon>
        <taxon>Viridiplantae</taxon>
        <taxon>Streptophyta</taxon>
        <taxon>Embryophyta</taxon>
        <taxon>Tracheophyta</taxon>
        <taxon>Spermatophyta</taxon>
        <taxon>Magnoliopsida</taxon>
        <taxon>eudicotyledons</taxon>
        <taxon>Gunneridae</taxon>
        <taxon>Pentapetalae</taxon>
        <taxon>asterids</taxon>
        <taxon>lamiids</taxon>
        <taxon>Solanales</taxon>
        <taxon>Solanaceae</taxon>
        <taxon>Solanoideae</taxon>
        <taxon>Capsiceae</taxon>
        <taxon>Capsicum</taxon>
    </lineage>
</organism>
<evidence type="ECO:0000259" key="2">
    <source>
        <dbReference type="SMART" id="SM00856"/>
    </source>
</evidence>
<evidence type="ECO:0000256" key="1">
    <source>
        <dbReference type="SAM" id="SignalP"/>
    </source>
</evidence>
<comment type="caution">
    <text evidence="3">The sequence shown here is derived from an EMBL/GenBank/DDBJ whole genome shotgun (WGS) entry which is preliminary data.</text>
</comment>
<gene>
    <name evidence="3" type="ORF">CQW23_26096</name>
</gene>
<dbReference type="AlphaFoldDB" id="A0A2G2VMT9"/>
<reference evidence="4" key="2">
    <citation type="journal article" date="2017" name="J. Anim. Genet.">
        <title>Multiple reference genome sequences of hot pepper reveal the massive evolution of plant disease resistance genes by retroduplication.</title>
        <authorList>
            <person name="Kim S."/>
            <person name="Park J."/>
            <person name="Yeom S.-I."/>
            <person name="Kim Y.-M."/>
            <person name="Seo E."/>
            <person name="Kim K.-T."/>
            <person name="Kim M.-S."/>
            <person name="Lee J.M."/>
            <person name="Cheong K."/>
            <person name="Shin H.-S."/>
            <person name="Kim S.-B."/>
            <person name="Han K."/>
            <person name="Lee J."/>
            <person name="Park M."/>
            <person name="Lee H.-A."/>
            <person name="Lee H.-Y."/>
            <person name="Lee Y."/>
            <person name="Oh S."/>
            <person name="Lee J.H."/>
            <person name="Choi E."/>
            <person name="Choi E."/>
            <person name="Lee S.E."/>
            <person name="Jeon J."/>
            <person name="Kim H."/>
            <person name="Choi G."/>
            <person name="Song H."/>
            <person name="Lee J."/>
            <person name="Lee S.-C."/>
            <person name="Kwon J.-K."/>
            <person name="Lee H.-Y."/>
            <person name="Koo N."/>
            <person name="Hong Y."/>
            <person name="Kim R.W."/>
            <person name="Kang W.-H."/>
            <person name="Huh J.H."/>
            <person name="Kang B.-C."/>
            <person name="Yang T.-J."/>
            <person name="Lee Y.-H."/>
            <person name="Bennetzen J.L."/>
            <person name="Choi D."/>
        </authorList>
    </citation>
    <scope>NUCLEOTIDE SEQUENCE [LARGE SCALE GENOMIC DNA]</scope>
    <source>
        <strain evidence="4">cv. PBC81</strain>
    </source>
</reference>
<dbReference type="InterPro" id="IPR035513">
    <property type="entry name" value="Invertase/methylesterase_inhib"/>
</dbReference>
<proteinExistence type="predicted"/>
<sequence>MKTMTSRKLNCCLLLTIAIILVLTKRSEAHSEVPVSPYCKTCTIPNLCNRVVNGAANWNEAIVKSINACTQISYRIQNVTTNILPQITGIEPQSKISIQNTCKEAMDSAVSDLKEAVKALNKNDPGTMLTNLASLHTDCADALEQFGIKFSPLNKVVGRYLKFMSVALSVAQCPQ</sequence>
<name>A0A2G2VMT9_CAPBA</name>
<dbReference type="Gene3D" id="1.20.140.40">
    <property type="entry name" value="Invertase/pectin methylesterase inhibitor family protein"/>
    <property type="match status" value="1"/>
</dbReference>
<dbReference type="SMART" id="SM00856">
    <property type="entry name" value="PMEI"/>
    <property type="match status" value="1"/>
</dbReference>
<accession>A0A2G2VMT9</accession>
<feature type="signal peptide" evidence="1">
    <location>
        <begin position="1"/>
        <end position="29"/>
    </location>
</feature>
<dbReference type="OrthoDB" id="770764at2759"/>
<evidence type="ECO:0000313" key="4">
    <source>
        <dbReference type="Proteomes" id="UP000224567"/>
    </source>
</evidence>
<keyword evidence="4" id="KW-1185">Reference proteome</keyword>
<dbReference type="GO" id="GO:0004857">
    <property type="term" value="F:enzyme inhibitor activity"/>
    <property type="evidence" value="ECO:0007669"/>
    <property type="project" value="InterPro"/>
</dbReference>
<protein>
    <recommendedName>
        <fullName evidence="2">Pectinesterase inhibitor domain-containing protein</fullName>
    </recommendedName>
</protein>
<feature type="domain" description="Pectinesterase inhibitor" evidence="2">
    <location>
        <begin position="30"/>
        <end position="170"/>
    </location>
</feature>